<dbReference type="Proteomes" id="UP001459714">
    <property type="component" value="Unassembled WGS sequence"/>
</dbReference>
<protein>
    <submittedName>
        <fullName evidence="1">Uncharacterized protein</fullName>
    </submittedName>
</protein>
<keyword evidence="2" id="KW-1185">Reference proteome</keyword>
<accession>A0ABU9K1J5</accession>
<organism evidence="1 2">
    <name type="scientific">Caldifermentibacillus hisashii</name>
    <dbReference type="NCBI Taxonomy" id="996558"/>
    <lineage>
        <taxon>Bacteria</taxon>
        <taxon>Bacillati</taxon>
        <taxon>Bacillota</taxon>
        <taxon>Bacilli</taxon>
        <taxon>Bacillales</taxon>
        <taxon>Bacillaceae</taxon>
        <taxon>Caldifermentibacillus</taxon>
    </lineage>
</organism>
<comment type="caution">
    <text evidence="1">The sequence shown here is derived from an EMBL/GenBank/DDBJ whole genome shotgun (WGS) entry which is preliminary data.</text>
</comment>
<gene>
    <name evidence="1" type="ORF">NST17_13335</name>
</gene>
<dbReference type="RefSeq" id="WP_342014908.1">
    <property type="nucleotide sequence ID" value="NZ_CP155465.1"/>
</dbReference>
<reference evidence="1 2" key="1">
    <citation type="submission" date="2024-03" db="EMBL/GenBank/DDBJ databases">
        <title>Bacilli Hybrid Assemblies.</title>
        <authorList>
            <person name="Kovac J."/>
        </authorList>
    </citation>
    <scope>NUCLEOTIDE SEQUENCE [LARGE SCALE GENOMIC DNA]</scope>
    <source>
        <strain evidence="1 2">FSL M8-0022</strain>
    </source>
</reference>
<evidence type="ECO:0000313" key="2">
    <source>
        <dbReference type="Proteomes" id="UP001459714"/>
    </source>
</evidence>
<proteinExistence type="predicted"/>
<name>A0ABU9K1J5_9BACI</name>
<sequence>MDKPKRKFAWIDELVKKTGEVAMEEARKHNTYIIYTRDDGSTVRAYPDGKIVVIRENEKMGEKDETNT</sequence>
<evidence type="ECO:0000313" key="1">
    <source>
        <dbReference type="EMBL" id="MEL3958171.1"/>
    </source>
</evidence>
<dbReference type="EMBL" id="JBBYAK010000001">
    <property type="protein sequence ID" value="MEL3958171.1"/>
    <property type="molecule type" value="Genomic_DNA"/>
</dbReference>